<dbReference type="OrthoDB" id="4367204at2759"/>
<evidence type="ECO:0000313" key="2">
    <source>
        <dbReference type="EMBL" id="KAJ5387154.1"/>
    </source>
</evidence>
<dbReference type="GeneID" id="81373312"/>
<reference evidence="2" key="1">
    <citation type="submission" date="2022-12" db="EMBL/GenBank/DDBJ databases">
        <authorList>
            <person name="Petersen C."/>
        </authorList>
    </citation>
    <scope>NUCLEOTIDE SEQUENCE</scope>
    <source>
        <strain evidence="2">IBT 29677</strain>
    </source>
</reference>
<reference evidence="2" key="2">
    <citation type="journal article" date="2023" name="IMA Fungus">
        <title>Comparative genomic study of the Penicillium genus elucidates a diverse pangenome and 15 lateral gene transfer events.</title>
        <authorList>
            <person name="Petersen C."/>
            <person name="Sorensen T."/>
            <person name="Nielsen M.R."/>
            <person name="Sondergaard T.E."/>
            <person name="Sorensen J.L."/>
            <person name="Fitzpatrick D.A."/>
            <person name="Frisvad J.C."/>
            <person name="Nielsen K.L."/>
        </authorList>
    </citation>
    <scope>NUCLEOTIDE SEQUENCE</scope>
    <source>
        <strain evidence="2">IBT 29677</strain>
    </source>
</reference>
<protein>
    <submittedName>
        <fullName evidence="2">Uncharacterized protein</fullName>
    </submittedName>
</protein>
<keyword evidence="3" id="KW-1185">Reference proteome</keyword>
<proteinExistence type="predicted"/>
<dbReference type="EMBL" id="JAPZBU010000009">
    <property type="protein sequence ID" value="KAJ5387154.1"/>
    <property type="molecule type" value="Genomic_DNA"/>
</dbReference>
<keyword evidence="1" id="KW-0472">Membrane</keyword>
<gene>
    <name evidence="2" type="ORF">N7509_009695</name>
</gene>
<keyword evidence="1" id="KW-0812">Transmembrane</keyword>
<dbReference type="RefSeq" id="XP_056484952.1">
    <property type="nucleotide sequence ID" value="XM_056634332.1"/>
</dbReference>
<dbReference type="AlphaFoldDB" id="A0A9X0B3U0"/>
<accession>A0A9X0B3U0</accession>
<comment type="caution">
    <text evidence="2">The sequence shown here is derived from an EMBL/GenBank/DDBJ whole genome shotgun (WGS) entry which is preliminary data.</text>
</comment>
<evidence type="ECO:0000313" key="3">
    <source>
        <dbReference type="Proteomes" id="UP001147747"/>
    </source>
</evidence>
<keyword evidence="1" id="KW-1133">Transmembrane helix</keyword>
<name>A0A9X0B3U0_9EURO</name>
<sequence length="87" mass="9642">MGLIKILLKAIIIPIVLVIVIGVIIVFAVKMHREKKQKKKEIQQNSFQPPPIQQWSYPISPGIQKPAAVASYGVNTPSQMEQGVARP</sequence>
<organism evidence="2 3">
    <name type="scientific">Penicillium cosmopolitanum</name>
    <dbReference type="NCBI Taxonomy" id="1131564"/>
    <lineage>
        <taxon>Eukaryota</taxon>
        <taxon>Fungi</taxon>
        <taxon>Dikarya</taxon>
        <taxon>Ascomycota</taxon>
        <taxon>Pezizomycotina</taxon>
        <taxon>Eurotiomycetes</taxon>
        <taxon>Eurotiomycetidae</taxon>
        <taxon>Eurotiales</taxon>
        <taxon>Aspergillaceae</taxon>
        <taxon>Penicillium</taxon>
    </lineage>
</organism>
<evidence type="ECO:0000256" key="1">
    <source>
        <dbReference type="SAM" id="Phobius"/>
    </source>
</evidence>
<dbReference type="Proteomes" id="UP001147747">
    <property type="component" value="Unassembled WGS sequence"/>
</dbReference>
<feature type="transmembrane region" description="Helical" evidence="1">
    <location>
        <begin position="6"/>
        <end position="29"/>
    </location>
</feature>